<protein>
    <submittedName>
        <fullName evidence="3">Uncharacterized protein</fullName>
    </submittedName>
</protein>
<evidence type="ECO:0000313" key="4">
    <source>
        <dbReference type="Proteomes" id="UP000007115"/>
    </source>
</evidence>
<evidence type="ECO:0000256" key="2">
    <source>
        <dbReference type="SAM" id="MobiDB-lite"/>
    </source>
</evidence>
<name>G9MWN0_HYPVG</name>
<dbReference type="PANTHER" id="PTHR37540">
    <property type="entry name" value="TRANSCRIPTION FACTOR (ACR-2), PUTATIVE-RELATED-RELATED"/>
    <property type="match status" value="1"/>
</dbReference>
<dbReference type="OrthoDB" id="5620at2759"/>
<keyword evidence="1" id="KW-0539">Nucleus</keyword>
<accession>G9MWN0</accession>
<comment type="caution">
    <text evidence="3">The sequence shown here is derived from an EMBL/GenBank/DDBJ whole genome shotgun (WGS) entry which is preliminary data.</text>
</comment>
<proteinExistence type="predicted"/>
<feature type="region of interest" description="Disordered" evidence="2">
    <location>
        <begin position="45"/>
        <end position="86"/>
    </location>
</feature>
<dbReference type="RefSeq" id="XP_013955390.1">
    <property type="nucleotide sequence ID" value="XM_014099915.1"/>
</dbReference>
<dbReference type="STRING" id="413071.G9MWN0"/>
<dbReference type="VEuPathDB" id="FungiDB:TRIVIDRAFT_223282"/>
<feature type="compositionally biased region" description="Basic and acidic residues" evidence="2">
    <location>
        <begin position="45"/>
        <end position="57"/>
    </location>
</feature>
<gene>
    <name evidence="3" type="ORF">TRIVIDRAFT_223282</name>
</gene>
<dbReference type="GeneID" id="25791752"/>
<evidence type="ECO:0000313" key="3">
    <source>
        <dbReference type="EMBL" id="EHK21197.1"/>
    </source>
</evidence>
<dbReference type="EMBL" id="ABDF02000074">
    <property type="protein sequence ID" value="EHK21197.1"/>
    <property type="molecule type" value="Genomic_DNA"/>
</dbReference>
<keyword evidence="4" id="KW-1185">Reference proteome</keyword>
<dbReference type="Proteomes" id="UP000007115">
    <property type="component" value="Unassembled WGS sequence"/>
</dbReference>
<sequence length="298" mass="32879">MSLPSRGKLHFVYLTDPSKAAISSHKAAKAHAARYGHARIRRQRMDEYQEERKKQEGSTKATPKAAAESSASGSRSALAANPRSSSYENEASHVMVLHLPRTRQSPVLETSPLSSIPKNINSVYGNEIDPTQQYLLHHYVSFVIPFGKRHCRKYTDSNVWKRFMLTELLPAALANPGLLSAILLSACRSLFEEAKNNRYVQLATYYKLACLRSMSELLATQNPQVGDSAIAQASLLAADELNIGDKDTSKQHMEAANRMVLMKGGSATLGMNGFLQAIVDTLTCALSRRDPMLNIQDT</sequence>
<dbReference type="PANTHER" id="PTHR37540:SF5">
    <property type="entry name" value="TRANSCRIPTION FACTOR DOMAIN-CONTAINING PROTEIN"/>
    <property type="match status" value="1"/>
</dbReference>
<reference evidence="3 4" key="1">
    <citation type="journal article" date="2011" name="Genome Biol.">
        <title>Comparative genome sequence analysis underscores mycoparasitism as the ancestral life style of Trichoderma.</title>
        <authorList>
            <person name="Kubicek C.P."/>
            <person name="Herrera-Estrella A."/>
            <person name="Seidl-Seiboth V."/>
            <person name="Martinez D.A."/>
            <person name="Druzhinina I.S."/>
            <person name="Thon M."/>
            <person name="Zeilinger S."/>
            <person name="Casas-Flores S."/>
            <person name="Horwitz B.A."/>
            <person name="Mukherjee P.K."/>
            <person name="Mukherjee M."/>
            <person name="Kredics L."/>
            <person name="Alcaraz L.D."/>
            <person name="Aerts A."/>
            <person name="Antal Z."/>
            <person name="Atanasova L."/>
            <person name="Cervantes-Badillo M.G."/>
            <person name="Challacombe J."/>
            <person name="Chertkov O."/>
            <person name="McCluskey K."/>
            <person name="Coulpier F."/>
            <person name="Deshpande N."/>
            <person name="von Doehren H."/>
            <person name="Ebbole D.J."/>
            <person name="Esquivel-Naranjo E.U."/>
            <person name="Fekete E."/>
            <person name="Flipphi M."/>
            <person name="Glaser F."/>
            <person name="Gomez-Rodriguez E.Y."/>
            <person name="Gruber S."/>
            <person name="Han C."/>
            <person name="Henrissat B."/>
            <person name="Hermosa R."/>
            <person name="Hernandez-Onate M."/>
            <person name="Karaffa L."/>
            <person name="Kosti I."/>
            <person name="Le Crom S."/>
            <person name="Lindquist E."/>
            <person name="Lucas S."/>
            <person name="Luebeck M."/>
            <person name="Luebeck P.S."/>
            <person name="Margeot A."/>
            <person name="Metz B."/>
            <person name="Misra M."/>
            <person name="Nevalainen H."/>
            <person name="Omann M."/>
            <person name="Packer N."/>
            <person name="Perrone G."/>
            <person name="Uresti-Rivera E.E."/>
            <person name="Salamov A."/>
            <person name="Schmoll M."/>
            <person name="Seiboth B."/>
            <person name="Shapiro H."/>
            <person name="Sukno S."/>
            <person name="Tamayo-Ramos J.A."/>
            <person name="Tisch D."/>
            <person name="Wiest A."/>
            <person name="Wilkinson H.H."/>
            <person name="Zhang M."/>
            <person name="Coutinho P.M."/>
            <person name="Kenerley C.M."/>
            <person name="Monte E."/>
            <person name="Baker S.E."/>
            <person name="Grigoriev I.V."/>
        </authorList>
    </citation>
    <scope>NUCLEOTIDE SEQUENCE [LARGE SCALE GENOMIC DNA]</scope>
    <source>
        <strain evidence="4">Gv29-8 / FGSC 10586</strain>
    </source>
</reference>
<dbReference type="eggNOG" id="ENOG502SRGH">
    <property type="taxonomic scope" value="Eukaryota"/>
</dbReference>
<dbReference type="OMA" id="GIAYSSH"/>
<dbReference type="InParanoid" id="G9MWN0"/>
<dbReference type="AlphaFoldDB" id="G9MWN0"/>
<evidence type="ECO:0000256" key="1">
    <source>
        <dbReference type="ARBA" id="ARBA00023242"/>
    </source>
</evidence>
<dbReference type="Pfam" id="PF11951">
    <property type="entry name" value="Fungal_trans_2"/>
    <property type="match status" value="1"/>
</dbReference>
<dbReference type="InterPro" id="IPR021858">
    <property type="entry name" value="Fun_TF"/>
</dbReference>
<dbReference type="HOGENOM" id="CLU_067182_1_0_1"/>
<feature type="compositionally biased region" description="Low complexity" evidence="2">
    <location>
        <begin position="65"/>
        <end position="80"/>
    </location>
</feature>
<organism evidence="3 4">
    <name type="scientific">Hypocrea virens (strain Gv29-8 / FGSC 10586)</name>
    <name type="common">Gliocladium virens</name>
    <name type="synonym">Trichoderma virens</name>
    <dbReference type="NCBI Taxonomy" id="413071"/>
    <lineage>
        <taxon>Eukaryota</taxon>
        <taxon>Fungi</taxon>
        <taxon>Dikarya</taxon>
        <taxon>Ascomycota</taxon>
        <taxon>Pezizomycotina</taxon>
        <taxon>Sordariomycetes</taxon>
        <taxon>Hypocreomycetidae</taxon>
        <taxon>Hypocreales</taxon>
        <taxon>Hypocreaceae</taxon>
        <taxon>Trichoderma</taxon>
    </lineage>
</organism>